<dbReference type="Proteomes" id="UP000273158">
    <property type="component" value="Unassembled WGS sequence"/>
</dbReference>
<evidence type="ECO:0000313" key="2">
    <source>
        <dbReference type="EMBL" id="RLK48057.1"/>
    </source>
</evidence>
<name>A0A498BZB6_9MICO</name>
<proteinExistence type="predicted"/>
<protein>
    <submittedName>
        <fullName evidence="2">Uncharacterized protein</fullName>
    </submittedName>
</protein>
<evidence type="ECO:0000256" key="1">
    <source>
        <dbReference type="SAM" id="Phobius"/>
    </source>
</evidence>
<sequence length="197" mass="20470">MARVGGRNAAFAWIVGIVCLGVVAALGVIAWPLVQPSLAWMNDSVARPAPSDSASADGPVGLVDCRDLYDNALWASLVWTPGAVMSPSTEPPRTAAVDLVAALQPQVMFTCDWTSDDGAISTTVAHVPADAGAIAATALTTAGYGCSESGTRVTCTRTEGETTDTIETGEGLWVSTVRTTWAPVEYQSRVADRVWAG</sequence>
<keyword evidence="3" id="KW-1185">Reference proteome</keyword>
<keyword evidence="1" id="KW-1133">Transmembrane helix</keyword>
<dbReference type="RefSeq" id="WP_121060550.1">
    <property type="nucleotide sequence ID" value="NZ_RCDB01000003.1"/>
</dbReference>
<gene>
    <name evidence="2" type="ORF">C7474_2660</name>
</gene>
<evidence type="ECO:0000313" key="3">
    <source>
        <dbReference type="Proteomes" id="UP000273158"/>
    </source>
</evidence>
<reference evidence="2 3" key="1">
    <citation type="journal article" date="2015" name="Stand. Genomic Sci.">
        <title>Genomic Encyclopedia of Bacterial and Archaeal Type Strains, Phase III: the genomes of soil and plant-associated and newly described type strains.</title>
        <authorList>
            <person name="Whitman W.B."/>
            <person name="Woyke T."/>
            <person name="Klenk H.P."/>
            <person name="Zhou Y."/>
            <person name="Lilburn T.G."/>
            <person name="Beck B.J."/>
            <person name="De Vos P."/>
            <person name="Vandamme P."/>
            <person name="Eisen J.A."/>
            <person name="Garrity G."/>
            <person name="Hugenholtz P."/>
            <person name="Kyrpides N.C."/>
        </authorList>
    </citation>
    <scope>NUCLEOTIDE SEQUENCE [LARGE SCALE GENOMIC DNA]</scope>
    <source>
        <strain evidence="2 3">S2T63</strain>
    </source>
</reference>
<comment type="caution">
    <text evidence="2">The sequence shown here is derived from an EMBL/GenBank/DDBJ whole genome shotgun (WGS) entry which is preliminary data.</text>
</comment>
<keyword evidence="1" id="KW-0472">Membrane</keyword>
<dbReference type="OrthoDB" id="5071683at2"/>
<feature type="transmembrane region" description="Helical" evidence="1">
    <location>
        <begin position="12"/>
        <end position="34"/>
    </location>
</feature>
<dbReference type="AlphaFoldDB" id="A0A498BZB6"/>
<keyword evidence="1" id="KW-0812">Transmembrane</keyword>
<organism evidence="2 3">
    <name type="scientific">Microbacterium telephonicum</name>
    <dbReference type="NCBI Taxonomy" id="1714841"/>
    <lineage>
        <taxon>Bacteria</taxon>
        <taxon>Bacillati</taxon>
        <taxon>Actinomycetota</taxon>
        <taxon>Actinomycetes</taxon>
        <taxon>Micrococcales</taxon>
        <taxon>Microbacteriaceae</taxon>
        <taxon>Microbacterium</taxon>
    </lineage>
</organism>
<dbReference type="EMBL" id="RCDB01000003">
    <property type="protein sequence ID" value="RLK48057.1"/>
    <property type="molecule type" value="Genomic_DNA"/>
</dbReference>
<accession>A0A498BZB6</accession>